<dbReference type="SUPFAM" id="SSF53335">
    <property type="entry name" value="S-adenosyl-L-methionine-dependent methyltransferases"/>
    <property type="match status" value="1"/>
</dbReference>
<reference evidence="3" key="1">
    <citation type="journal article" date="2019" name="Int. J. Syst. Evol. Microbiol.">
        <title>The Global Catalogue of Microorganisms (GCM) 10K type strain sequencing project: providing services to taxonomists for standard genome sequencing and annotation.</title>
        <authorList>
            <consortium name="The Broad Institute Genomics Platform"/>
            <consortium name="The Broad Institute Genome Sequencing Center for Infectious Disease"/>
            <person name="Wu L."/>
            <person name="Ma J."/>
        </authorList>
    </citation>
    <scope>NUCLEOTIDE SEQUENCE [LARGE SCALE GENOMIC DNA]</scope>
    <source>
        <strain evidence="3">CGMCC 4.7192</strain>
    </source>
</reference>
<name>A0ABW5BP45_9PROT</name>
<dbReference type="EMBL" id="JBHUII010000013">
    <property type="protein sequence ID" value="MFD2207947.1"/>
    <property type="molecule type" value="Genomic_DNA"/>
</dbReference>
<protein>
    <submittedName>
        <fullName evidence="2">Methyltransferase domain-containing protein</fullName>
    </submittedName>
</protein>
<keyword evidence="3" id="KW-1185">Reference proteome</keyword>
<dbReference type="Gene3D" id="3.40.50.150">
    <property type="entry name" value="Vaccinia Virus protein VP39"/>
    <property type="match status" value="1"/>
</dbReference>
<proteinExistence type="predicted"/>
<accession>A0ABW5BP45</accession>
<evidence type="ECO:0000313" key="3">
    <source>
        <dbReference type="Proteomes" id="UP001597294"/>
    </source>
</evidence>
<dbReference type="Proteomes" id="UP001597294">
    <property type="component" value="Unassembled WGS sequence"/>
</dbReference>
<dbReference type="RefSeq" id="WP_380255091.1">
    <property type="nucleotide sequence ID" value="NZ_JBHUII010000013.1"/>
</dbReference>
<organism evidence="2 3">
    <name type="scientific">Kiloniella antarctica</name>
    <dbReference type="NCBI Taxonomy" id="1550907"/>
    <lineage>
        <taxon>Bacteria</taxon>
        <taxon>Pseudomonadati</taxon>
        <taxon>Pseudomonadota</taxon>
        <taxon>Alphaproteobacteria</taxon>
        <taxon>Rhodospirillales</taxon>
        <taxon>Kiloniellaceae</taxon>
        <taxon>Kiloniella</taxon>
    </lineage>
</organism>
<evidence type="ECO:0000313" key="2">
    <source>
        <dbReference type="EMBL" id="MFD2207947.1"/>
    </source>
</evidence>
<dbReference type="InterPro" id="IPR029063">
    <property type="entry name" value="SAM-dependent_MTases_sf"/>
</dbReference>
<dbReference type="GO" id="GO:0008168">
    <property type="term" value="F:methyltransferase activity"/>
    <property type="evidence" value="ECO:0007669"/>
    <property type="project" value="UniProtKB-KW"/>
</dbReference>
<gene>
    <name evidence="2" type="ORF">ACFSKO_20210</name>
</gene>
<keyword evidence="1" id="KW-0808">Transferase</keyword>
<dbReference type="PANTHER" id="PTHR43861">
    <property type="entry name" value="TRANS-ACONITATE 2-METHYLTRANSFERASE-RELATED"/>
    <property type="match status" value="1"/>
</dbReference>
<dbReference type="GO" id="GO:0032259">
    <property type="term" value="P:methylation"/>
    <property type="evidence" value="ECO:0007669"/>
    <property type="project" value="UniProtKB-KW"/>
</dbReference>
<evidence type="ECO:0000256" key="1">
    <source>
        <dbReference type="ARBA" id="ARBA00022679"/>
    </source>
</evidence>
<comment type="caution">
    <text evidence="2">The sequence shown here is derived from an EMBL/GenBank/DDBJ whole genome shotgun (WGS) entry which is preliminary data.</text>
</comment>
<sequence>MRSKQSFEKKTVSTHYDIQYYNWQKEIGMFGGWANSYKFKKFISTTDTVIDFGCGGGFLLNNLACKNKIGIEPNLAATNSIKDFDIQHFYSPKEACEVLGTEFADIIISNNALEHTLNPLQELKDLNLLLKKGGAIHFVVPCDSISYEYNPKDINYHLFSWSPQNLGNLFTEAGYNVEFSKPYIHKWPPKYQKIARFGWPIFNIACRIYGRLERSWYQVEVRAFKI</sequence>
<keyword evidence="2" id="KW-0489">Methyltransferase</keyword>
<dbReference type="PANTHER" id="PTHR43861:SF3">
    <property type="entry name" value="PUTATIVE (AFU_ORTHOLOGUE AFUA_2G14390)-RELATED"/>
    <property type="match status" value="1"/>
</dbReference>
<dbReference type="Pfam" id="PF13489">
    <property type="entry name" value="Methyltransf_23"/>
    <property type="match status" value="1"/>
</dbReference>